<dbReference type="GO" id="GO:0006284">
    <property type="term" value="P:base-excision repair"/>
    <property type="evidence" value="ECO:0007669"/>
    <property type="project" value="UniProtKB-UniRule"/>
</dbReference>
<dbReference type="RefSeq" id="WP_072286379.1">
    <property type="nucleotide sequence ID" value="NZ_CP015455.1"/>
</dbReference>
<evidence type="ECO:0000256" key="1">
    <source>
        <dbReference type="ARBA" id="ARBA00000843"/>
    </source>
</evidence>
<dbReference type="PANTHER" id="PTHR42944">
    <property type="entry name" value="ADENINE DNA GLYCOSYLASE"/>
    <property type="match status" value="1"/>
</dbReference>
<comment type="cofactor">
    <cofactor evidence="14">
        <name>[4Fe-4S] cluster</name>
        <dbReference type="ChEBI" id="CHEBI:49883"/>
    </cofactor>
    <text evidence="14">Binds 1 [4Fe-4S] cluster.</text>
</comment>
<dbReference type="GO" id="GO:0051539">
    <property type="term" value="F:4 iron, 4 sulfur cluster binding"/>
    <property type="evidence" value="ECO:0007669"/>
    <property type="project" value="UniProtKB-UniRule"/>
</dbReference>
<dbReference type="Gene3D" id="1.10.340.30">
    <property type="entry name" value="Hypothetical protein, domain 2"/>
    <property type="match status" value="1"/>
</dbReference>
<dbReference type="SUPFAM" id="SSF48150">
    <property type="entry name" value="DNA-glycosylase"/>
    <property type="match status" value="1"/>
</dbReference>
<evidence type="ECO:0000256" key="3">
    <source>
        <dbReference type="ARBA" id="ARBA00008343"/>
    </source>
</evidence>
<evidence type="ECO:0000256" key="5">
    <source>
        <dbReference type="ARBA" id="ARBA00022023"/>
    </source>
</evidence>
<evidence type="ECO:0000256" key="2">
    <source>
        <dbReference type="ARBA" id="ARBA00002933"/>
    </source>
</evidence>
<dbReference type="SUPFAM" id="SSF55811">
    <property type="entry name" value="Nudix"/>
    <property type="match status" value="1"/>
</dbReference>
<dbReference type="Gene3D" id="1.10.1670.10">
    <property type="entry name" value="Helix-hairpin-Helix base-excision DNA repair enzymes (C-terminal)"/>
    <property type="match status" value="1"/>
</dbReference>
<comment type="function">
    <text evidence="2">Adenine glycosylase active on G-A mispairs. MutY also corrects error-prone DNA synthesis past GO lesions which are due to the oxidatively damaged form of guanine: 7,8-dihydro-8-oxoguanine (8-oxo-dGTP).</text>
</comment>
<evidence type="ECO:0000256" key="6">
    <source>
        <dbReference type="ARBA" id="ARBA00022485"/>
    </source>
</evidence>
<dbReference type="STRING" id="29542.A6070_14115"/>
<dbReference type="InterPro" id="IPR029119">
    <property type="entry name" value="MutY_C"/>
</dbReference>
<dbReference type="GO" id="GO:0006298">
    <property type="term" value="P:mismatch repair"/>
    <property type="evidence" value="ECO:0007669"/>
    <property type="project" value="TreeGrafter"/>
</dbReference>
<dbReference type="AlphaFoldDB" id="A0A1L3GFT5"/>
<keyword evidence="7" id="KW-0479">Metal-binding</keyword>
<gene>
    <name evidence="16" type="ORF">A7E75_05475</name>
</gene>
<dbReference type="GO" id="GO:0000701">
    <property type="term" value="F:purine-specific mismatch base pair DNA N-glycosylase activity"/>
    <property type="evidence" value="ECO:0007669"/>
    <property type="project" value="UniProtKB-EC"/>
</dbReference>
<dbReference type="InterPro" id="IPR003651">
    <property type="entry name" value="Endonuclease3_FeS-loop_motif"/>
</dbReference>
<dbReference type="InterPro" id="IPR044298">
    <property type="entry name" value="MIG/MutY"/>
</dbReference>
<dbReference type="PROSITE" id="PS01155">
    <property type="entry name" value="ENDONUCLEASE_III_2"/>
    <property type="match status" value="1"/>
</dbReference>
<dbReference type="GO" id="GO:0035485">
    <property type="term" value="F:adenine/guanine mispair binding"/>
    <property type="evidence" value="ECO:0007669"/>
    <property type="project" value="TreeGrafter"/>
</dbReference>
<keyword evidence="6" id="KW-0004">4Fe-4S</keyword>
<dbReference type="Pfam" id="PF14815">
    <property type="entry name" value="NUDIX_4"/>
    <property type="match status" value="1"/>
</dbReference>
<evidence type="ECO:0000313" key="16">
    <source>
        <dbReference type="EMBL" id="APG24538.1"/>
    </source>
</evidence>
<dbReference type="SMART" id="SM00525">
    <property type="entry name" value="FES"/>
    <property type="match status" value="1"/>
</dbReference>
<evidence type="ECO:0000259" key="15">
    <source>
        <dbReference type="SMART" id="SM00478"/>
    </source>
</evidence>
<keyword evidence="11" id="KW-0411">Iron-sulfur</keyword>
<dbReference type="Proteomes" id="UP000182264">
    <property type="component" value="Chromosome"/>
</dbReference>
<organism evidence="16 17">
    <name type="scientific">Syntrophotalea acetylenica</name>
    <name type="common">Pelobacter acetylenicus</name>
    <dbReference type="NCBI Taxonomy" id="29542"/>
    <lineage>
        <taxon>Bacteria</taxon>
        <taxon>Pseudomonadati</taxon>
        <taxon>Thermodesulfobacteriota</taxon>
        <taxon>Desulfuromonadia</taxon>
        <taxon>Desulfuromonadales</taxon>
        <taxon>Syntrophotaleaceae</taxon>
        <taxon>Syntrophotalea</taxon>
    </lineage>
</organism>
<keyword evidence="10 14" id="KW-0408">Iron</keyword>
<evidence type="ECO:0000256" key="13">
    <source>
        <dbReference type="ARBA" id="ARBA00023295"/>
    </source>
</evidence>
<dbReference type="FunFam" id="1.10.340.30:FF:000002">
    <property type="entry name" value="Adenine DNA glycosylase"/>
    <property type="match status" value="1"/>
</dbReference>
<dbReference type="GO" id="GO:0032357">
    <property type="term" value="F:oxidized purine DNA binding"/>
    <property type="evidence" value="ECO:0007669"/>
    <property type="project" value="TreeGrafter"/>
</dbReference>
<dbReference type="NCBIfam" id="TIGR01084">
    <property type="entry name" value="mutY"/>
    <property type="match status" value="1"/>
</dbReference>
<dbReference type="InterPro" id="IPR003265">
    <property type="entry name" value="HhH-GPD_domain"/>
</dbReference>
<dbReference type="GO" id="GO:0046872">
    <property type="term" value="F:metal ion binding"/>
    <property type="evidence" value="ECO:0007669"/>
    <property type="project" value="UniProtKB-UniRule"/>
</dbReference>
<dbReference type="PANTHER" id="PTHR42944:SF1">
    <property type="entry name" value="ADENINE DNA GLYCOSYLASE"/>
    <property type="match status" value="1"/>
</dbReference>
<comment type="similarity">
    <text evidence="3 14">Belongs to the Nth/MutY family.</text>
</comment>
<keyword evidence="8 14" id="KW-0227">DNA damage</keyword>
<dbReference type="Gene3D" id="3.90.79.10">
    <property type="entry name" value="Nucleoside Triphosphate Pyrophosphohydrolase"/>
    <property type="match status" value="1"/>
</dbReference>
<dbReference type="InterPro" id="IPR023170">
    <property type="entry name" value="HhH_base_excis_C"/>
</dbReference>
<evidence type="ECO:0000256" key="8">
    <source>
        <dbReference type="ARBA" id="ARBA00022763"/>
    </source>
</evidence>
<evidence type="ECO:0000313" key="17">
    <source>
        <dbReference type="Proteomes" id="UP000182264"/>
    </source>
</evidence>
<dbReference type="EMBL" id="CP015518">
    <property type="protein sequence ID" value="APG24538.1"/>
    <property type="molecule type" value="Genomic_DNA"/>
</dbReference>
<protein>
    <recommendedName>
        <fullName evidence="5 14">Adenine DNA glycosylase</fullName>
        <ecNumber evidence="4 14">3.2.2.31</ecNumber>
    </recommendedName>
</protein>
<evidence type="ECO:0000256" key="10">
    <source>
        <dbReference type="ARBA" id="ARBA00023004"/>
    </source>
</evidence>
<dbReference type="InterPro" id="IPR015797">
    <property type="entry name" value="NUDIX_hydrolase-like_dom_sf"/>
</dbReference>
<name>A0A1L3GFT5_SYNAC</name>
<evidence type="ECO:0000256" key="11">
    <source>
        <dbReference type="ARBA" id="ARBA00023014"/>
    </source>
</evidence>
<keyword evidence="12" id="KW-0234">DNA repair</keyword>
<dbReference type="InterPro" id="IPR004036">
    <property type="entry name" value="Endonuclease-III-like_CS2"/>
</dbReference>
<dbReference type="InterPro" id="IPR011257">
    <property type="entry name" value="DNA_glycosylase"/>
</dbReference>
<proteinExistence type="inferred from homology"/>
<evidence type="ECO:0000256" key="7">
    <source>
        <dbReference type="ARBA" id="ARBA00022723"/>
    </source>
</evidence>
<dbReference type="CDD" id="cd00056">
    <property type="entry name" value="ENDO3c"/>
    <property type="match status" value="1"/>
</dbReference>
<evidence type="ECO:0000256" key="4">
    <source>
        <dbReference type="ARBA" id="ARBA00012045"/>
    </source>
</evidence>
<dbReference type="InterPro" id="IPR005760">
    <property type="entry name" value="A/G_AdeGlyc_MutY"/>
</dbReference>
<keyword evidence="13 14" id="KW-0326">Glycosidase</keyword>
<evidence type="ECO:0000256" key="9">
    <source>
        <dbReference type="ARBA" id="ARBA00022801"/>
    </source>
</evidence>
<feature type="domain" description="HhH-GPD" evidence="15">
    <location>
        <begin position="43"/>
        <end position="194"/>
    </location>
</feature>
<dbReference type="EC" id="3.2.2.31" evidence="4 14"/>
<sequence>MQQLPWAAEEVGQRLLAWYGTHGRHLPWRSTRDPYRIWLSEIMLQQTGVTTVVPYYEKFLAAFPEVQALAAASFDQVLELWAGLGYYRRARHLHEAARKVVADFGGRFPEQLEAVMALPGVGRSTAGAIVSIAFDRKAPILDGNVRRVLCRLLALRGNPRSGPVEKQLWHWAEVFTPEHHPHDYAQAIMDLGATVCMPRYPRCETCPLSGLCQAFWRGEQDNFPERGERRTVPLVQQVALLIDCGGRYLVQKRPLDGMLGGLWEFPSAAVPEGRTADEAARRLMATEGLAGEPEPAGAIRHAYSHFRVELSVFACRGSVGTMVADAERRWVTPRQLADLPLHGSHKKALGLL</sequence>
<dbReference type="Pfam" id="PF00730">
    <property type="entry name" value="HhH-GPD"/>
    <property type="match status" value="1"/>
</dbReference>
<keyword evidence="9" id="KW-0378">Hydrolase</keyword>
<dbReference type="KEGG" id="pace:A6070_14115"/>
<dbReference type="OrthoDB" id="9802365at2"/>
<evidence type="ECO:0000256" key="14">
    <source>
        <dbReference type="RuleBase" id="RU365096"/>
    </source>
</evidence>
<keyword evidence="17" id="KW-1185">Reference proteome</keyword>
<comment type="catalytic activity">
    <reaction evidence="1 14">
        <text>Hydrolyzes free adenine bases from 7,8-dihydro-8-oxoguanine:adenine mismatched double-stranded DNA, leaving an apurinic site.</text>
        <dbReference type="EC" id="3.2.2.31"/>
    </reaction>
</comment>
<dbReference type="CDD" id="cd03431">
    <property type="entry name" value="NUDIX_DNA_Glycosylase_C-MutY"/>
    <property type="match status" value="1"/>
</dbReference>
<accession>A0A1L3GFT5</accession>
<dbReference type="GO" id="GO:0034039">
    <property type="term" value="F:8-oxo-7,8-dihydroguanine DNA N-glycosylase activity"/>
    <property type="evidence" value="ECO:0007669"/>
    <property type="project" value="TreeGrafter"/>
</dbReference>
<reference evidence="16 17" key="1">
    <citation type="journal article" date="2017" name="Genome Announc.">
        <title>Complete Genome Sequences of Two Acetylene-Fermenting Pelobacter acetylenicus Strains.</title>
        <authorList>
            <person name="Sutton J.M."/>
            <person name="Baesman S.M."/>
            <person name="Fierst J.L."/>
            <person name="Poret-Peterson A.T."/>
            <person name="Oremland R.S."/>
            <person name="Dunlap D.S."/>
            <person name="Akob D.M."/>
        </authorList>
    </citation>
    <scope>NUCLEOTIDE SEQUENCE [LARGE SCALE GENOMIC DNA]</scope>
    <source>
        <strain evidence="16 17">DSM 3247</strain>
    </source>
</reference>
<dbReference type="SMART" id="SM00478">
    <property type="entry name" value="ENDO3c"/>
    <property type="match status" value="1"/>
</dbReference>
<evidence type="ECO:0000256" key="12">
    <source>
        <dbReference type="ARBA" id="ARBA00023204"/>
    </source>
</evidence>